<proteinExistence type="predicted"/>
<name>A0A8P4K793_DICLA</name>
<reference evidence="1" key="1">
    <citation type="submission" date="2025-08" db="UniProtKB">
        <authorList>
            <consortium name="Ensembl"/>
        </authorList>
    </citation>
    <scope>IDENTIFICATION</scope>
</reference>
<evidence type="ECO:0000313" key="1">
    <source>
        <dbReference type="Ensembl" id="ENSDLAP00005068664.1"/>
    </source>
</evidence>
<reference evidence="1" key="2">
    <citation type="submission" date="2025-09" db="UniProtKB">
        <authorList>
            <consortium name="Ensembl"/>
        </authorList>
    </citation>
    <scope>IDENTIFICATION</scope>
</reference>
<accession>A0A8P4K793</accession>
<dbReference type="Proteomes" id="UP000694389">
    <property type="component" value="Unassembled WGS sequence"/>
</dbReference>
<keyword evidence="2" id="KW-1185">Reference proteome</keyword>
<protein>
    <submittedName>
        <fullName evidence="1">Uncharacterized protein</fullName>
    </submittedName>
</protein>
<dbReference type="Ensembl" id="ENSDLAT00005076106.1">
    <property type="protein sequence ID" value="ENSDLAP00005068664.1"/>
    <property type="gene ID" value="ENSDLAG00005034174.1"/>
</dbReference>
<sequence>NLLQGQWLGPAWTCGGLSHTRPLRWSPSSGSRH</sequence>
<dbReference type="AlphaFoldDB" id="A0A8P4K793"/>
<evidence type="ECO:0000313" key="2">
    <source>
        <dbReference type="Proteomes" id="UP000694389"/>
    </source>
</evidence>
<organism evidence="1 2">
    <name type="scientific">Dicentrarchus labrax</name>
    <name type="common">European seabass</name>
    <name type="synonym">Morone labrax</name>
    <dbReference type="NCBI Taxonomy" id="13489"/>
    <lineage>
        <taxon>Eukaryota</taxon>
        <taxon>Metazoa</taxon>
        <taxon>Chordata</taxon>
        <taxon>Craniata</taxon>
        <taxon>Vertebrata</taxon>
        <taxon>Euteleostomi</taxon>
        <taxon>Actinopterygii</taxon>
        <taxon>Neopterygii</taxon>
        <taxon>Teleostei</taxon>
        <taxon>Neoteleostei</taxon>
        <taxon>Acanthomorphata</taxon>
        <taxon>Eupercaria</taxon>
        <taxon>Moronidae</taxon>
        <taxon>Dicentrarchus</taxon>
    </lineage>
</organism>